<comment type="caution">
    <text evidence="14">The sequence shown here is derived from an EMBL/GenBank/DDBJ whole genome shotgun (WGS) entry which is preliminary data.</text>
</comment>
<dbReference type="InterPro" id="IPR036942">
    <property type="entry name" value="Beta-barrel_TonB_sf"/>
</dbReference>
<keyword evidence="3 10" id="KW-1134">Transmembrane beta strand</keyword>
<evidence type="ECO:0000313" key="15">
    <source>
        <dbReference type="Proteomes" id="UP000228859"/>
    </source>
</evidence>
<evidence type="ECO:0000259" key="12">
    <source>
        <dbReference type="Pfam" id="PF00593"/>
    </source>
</evidence>
<keyword evidence="8" id="KW-0675">Receptor</keyword>
<keyword evidence="7 10" id="KW-0472">Membrane</keyword>
<accession>A0A2D3W8U0</accession>
<evidence type="ECO:0000256" key="5">
    <source>
        <dbReference type="ARBA" id="ARBA00022729"/>
    </source>
</evidence>
<dbReference type="GO" id="GO:0009279">
    <property type="term" value="C:cell outer membrane"/>
    <property type="evidence" value="ECO:0007669"/>
    <property type="project" value="UniProtKB-SubCell"/>
</dbReference>
<dbReference type="InterPro" id="IPR012910">
    <property type="entry name" value="Plug_dom"/>
</dbReference>
<dbReference type="InterPro" id="IPR000531">
    <property type="entry name" value="Beta-barrel_TonB"/>
</dbReference>
<protein>
    <recommendedName>
        <fullName evidence="16">TonB-dependent receptor</fullName>
    </recommendedName>
</protein>
<keyword evidence="2 10" id="KW-0813">Transport</keyword>
<feature type="domain" description="TonB-dependent receptor plug" evidence="13">
    <location>
        <begin position="86"/>
        <end position="189"/>
    </location>
</feature>
<keyword evidence="4 10" id="KW-0812">Transmembrane</keyword>
<dbReference type="EMBL" id="DLUI01000137">
    <property type="protein sequence ID" value="DAB37752.1"/>
    <property type="molecule type" value="Genomic_DNA"/>
</dbReference>
<evidence type="ECO:0000256" key="2">
    <source>
        <dbReference type="ARBA" id="ARBA00022448"/>
    </source>
</evidence>
<evidence type="ECO:0000259" key="13">
    <source>
        <dbReference type="Pfam" id="PF07715"/>
    </source>
</evidence>
<dbReference type="InterPro" id="IPR039426">
    <property type="entry name" value="TonB-dep_rcpt-like"/>
</dbReference>
<evidence type="ECO:0000256" key="11">
    <source>
        <dbReference type="RuleBase" id="RU003357"/>
    </source>
</evidence>
<comment type="similarity">
    <text evidence="10 11">Belongs to the TonB-dependent receptor family.</text>
</comment>
<reference evidence="14 15" key="1">
    <citation type="journal article" date="2017" name="Front. Microbiol.">
        <title>Comparative Genomic Analysis of the Class Epsilonproteobacteria and Proposed Reclassification to Epsilonbacteraeota (phyl. nov.).</title>
        <authorList>
            <person name="Waite D.W."/>
            <person name="Vanwonterghem I."/>
            <person name="Rinke C."/>
            <person name="Parks D.H."/>
            <person name="Zhang Y."/>
            <person name="Takai K."/>
            <person name="Sievert S.M."/>
            <person name="Simon J."/>
            <person name="Campbell B.J."/>
            <person name="Hanson T.E."/>
            <person name="Woyke T."/>
            <person name="Klotz M.G."/>
            <person name="Hugenholtz P."/>
        </authorList>
    </citation>
    <scope>NUCLEOTIDE SEQUENCE [LARGE SCALE GENOMIC DNA]</scope>
    <source>
        <strain evidence="14">UBA12443</strain>
    </source>
</reference>
<dbReference type="PROSITE" id="PS52016">
    <property type="entry name" value="TONB_DEPENDENT_REC_3"/>
    <property type="match status" value="1"/>
</dbReference>
<dbReference type="AlphaFoldDB" id="A0A2D3W8U0"/>
<dbReference type="PANTHER" id="PTHR30069:SF29">
    <property type="entry name" value="HEMOGLOBIN AND HEMOGLOBIN-HAPTOGLOBIN-BINDING PROTEIN 1-RELATED"/>
    <property type="match status" value="1"/>
</dbReference>
<dbReference type="Pfam" id="PF07715">
    <property type="entry name" value="Plug"/>
    <property type="match status" value="1"/>
</dbReference>
<dbReference type="Proteomes" id="UP000228859">
    <property type="component" value="Unassembled WGS sequence"/>
</dbReference>
<evidence type="ECO:0000256" key="4">
    <source>
        <dbReference type="ARBA" id="ARBA00022692"/>
    </source>
</evidence>
<dbReference type="InterPro" id="IPR037066">
    <property type="entry name" value="Plug_dom_sf"/>
</dbReference>
<keyword evidence="6 11" id="KW-0798">TonB box</keyword>
<dbReference type="Pfam" id="PF00593">
    <property type="entry name" value="TonB_dep_Rec_b-barrel"/>
    <property type="match status" value="1"/>
</dbReference>
<keyword evidence="5" id="KW-0732">Signal</keyword>
<evidence type="ECO:0000313" key="14">
    <source>
        <dbReference type="EMBL" id="DAB37752.1"/>
    </source>
</evidence>
<evidence type="ECO:0000256" key="7">
    <source>
        <dbReference type="ARBA" id="ARBA00023136"/>
    </source>
</evidence>
<comment type="subcellular location">
    <subcellularLocation>
        <location evidence="1 10">Cell outer membrane</location>
        <topology evidence="1 10">Multi-pass membrane protein</topology>
    </subcellularLocation>
</comment>
<proteinExistence type="inferred from homology"/>
<dbReference type="GO" id="GO:0044718">
    <property type="term" value="P:siderophore transmembrane transport"/>
    <property type="evidence" value="ECO:0007669"/>
    <property type="project" value="TreeGrafter"/>
</dbReference>
<feature type="domain" description="TonB-dependent receptor-like beta-barrel" evidence="12">
    <location>
        <begin position="278"/>
        <end position="673"/>
    </location>
</feature>
<dbReference type="PANTHER" id="PTHR30069">
    <property type="entry name" value="TONB-DEPENDENT OUTER MEMBRANE RECEPTOR"/>
    <property type="match status" value="1"/>
</dbReference>
<evidence type="ECO:0000256" key="8">
    <source>
        <dbReference type="ARBA" id="ARBA00023170"/>
    </source>
</evidence>
<organism evidence="14 15">
    <name type="scientific">Sulfuricurvum kujiense</name>
    <dbReference type="NCBI Taxonomy" id="148813"/>
    <lineage>
        <taxon>Bacteria</taxon>
        <taxon>Pseudomonadati</taxon>
        <taxon>Campylobacterota</taxon>
        <taxon>Epsilonproteobacteria</taxon>
        <taxon>Campylobacterales</taxon>
        <taxon>Sulfurimonadaceae</taxon>
        <taxon>Sulfuricurvum</taxon>
    </lineage>
</organism>
<evidence type="ECO:0000256" key="1">
    <source>
        <dbReference type="ARBA" id="ARBA00004571"/>
    </source>
</evidence>
<evidence type="ECO:0000256" key="3">
    <source>
        <dbReference type="ARBA" id="ARBA00022452"/>
    </source>
</evidence>
<dbReference type="SUPFAM" id="SSF56935">
    <property type="entry name" value="Porins"/>
    <property type="match status" value="1"/>
</dbReference>
<keyword evidence="9 10" id="KW-0998">Cell outer membrane</keyword>
<dbReference type="GO" id="GO:0015344">
    <property type="term" value="F:siderophore uptake transmembrane transporter activity"/>
    <property type="evidence" value="ECO:0007669"/>
    <property type="project" value="TreeGrafter"/>
</dbReference>
<dbReference type="Gene3D" id="2.40.170.20">
    <property type="entry name" value="TonB-dependent receptor, beta-barrel domain"/>
    <property type="match status" value="1"/>
</dbReference>
<evidence type="ECO:0008006" key="16">
    <source>
        <dbReference type="Google" id="ProtNLM"/>
    </source>
</evidence>
<evidence type="ECO:0000256" key="9">
    <source>
        <dbReference type="ARBA" id="ARBA00023237"/>
    </source>
</evidence>
<dbReference type="Gene3D" id="2.170.130.10">
    <property type="entry name" value="TonB-dependent receptor, plug domain"/>
    <property type="match status" value="1"/>
</dbReference>
<sequence>MPVIAMMLLSEERMMLCTAPKKRAKTELFCLIKGIFLKVFSLIVSFSLIPLTLLASEPPLITSLSEDMNHAEELATQTNRNIDYQPFILSVWENQDLVSFGAHTLKDALMLVPGIDMMGDTTNNRTTVIRGSNPLAFGQTKLAIDGVVVNDRSFDSYSAYLDFPIELIQRIEVVRGAGSFIEGVNGYSGSINVITYAKDEGEPLNGVIFGSFGSDSSQQAGFWYTHRASNWKLSTDLFYQNNDATSPINVTDKYGNTGLASLKSHQVGFGLSYSYGDFSLKGRINKFTTGSAFGNLNALPNIDGEQSLPSWYLESAYSHKITDTLALNVKAGIMEDGWEEEARLLPAGTYLTVITFPDGFWAYLDFKTRLLYSNISTIYTGIKNHKITLGYSAKYEDMIDMSTVTTNRTGGSTLVDYTRLAPFIDAGSACRHSDDIYINDTLDISDQLAFSLYLGGTKASHIEFQPYARGALVYQPHRQHILKLMVGNNFRLPSLREMYVQNHPAKIGNPNLEPEHVTSYETQYLYKPTLDTTVGINLFYLQNKDQIAPDTTTKIYQNIGKRNISGLETEFRGSIGENDLFALSYSYIRGETFKGAETTDYLPYASSHMVKGAFSYALTPQLNAGVLGRYSSEKERRPNDSRKNSMESFAAVDLILGWEDSSGFYLQGALKNLTNAIYRYPSTPATYPDDYPISGRTFWIRSGWKF</sequence>
<gene>
    <name evidence="14" type="ORF">CFH83_09500</name>
</gene>
<name>A0A2D3W8U0_9BACT</name>
<evidence type="ECO:0000256" key="6">
    <source>
        <dbReference type="ARBA" id="ARBA00023077"/>
    </source>
</evidence>
<evidence type="ECO:0000256" key="10">
    <source>
        <dbReference type="PROSITE-ProRule" id="PRU01360"/>
    </source>
</evidence>